<dbReference type="InterPro" id="IPR039245">
    <property type="entry name" value="TYSND1/DEG15"/>
</dbReference>
<sequence>SKQSQRRGRRHRAAPRGHHGAARDRRRRAELLGDGADRRPGQYPPPALFIFLFLNPYQRLPSFLAKRHAPVRFLQDPKAVKMRRHAFHLHQSGSTTLSASAVLLPPGALADPPPLLARICASHGHAGGVALTAASLVEAFLVAEQRDSPSE</sequence>
<dbReference type="EnsemblPlants" id="AET1Gv20751400.23">
    <property type="protein sequence ID" value="AET1Gv20751400.23"/>
    <property type="gene ID" value="AET1Gv20751400"/>
</dbReference>
<evidence type="ECO:0000313" key="2">
    <source>
        <dbReference type="EnsemblPlants" id="AET1Gv20751400.23"/>
    </source>
</evidence>
<reference evidence="3" key="2">
    <citation type="journal article" date="2017" name="Nat. Plants">
        <title>The Aegilops tauschii genome reveals multiple impacts of transposons.</title>
        <authorList>
            <person name="Zhao G."/>
            <person name="Zou C."/>
            <person name="Li K."/>
            <person name="Wang K."/>
            <person name="Li T."/>
            <person name="Gao L."/>
            <person name="Zhang X."/>
            <person name="Wang H."/>
            <person name="Yang Z."/>
            <person name="Liu X."/>
            <person name="Jiang W."/>
            <person name="Mao L."/>
            <person name="Kong X."/>
            <person name="Jiao Y."/>
            <person name="Jia J."/>
        </authorList>
    </citation>
    <scope>NUCLEOTIDE SEQUENCE [LARGE SCALE GENOMIC DNA]</scope>
    <source>
        <strain evidence="3">cv. AL8/78</strain>
    </source>
</reference>
<protein>
    <submittedName>
        <fullName evidence="2">Uncharacterized protein</fullName>
    </submittedName>
</protein>
<reference evidence="2" key="5">
    <citation type="journal article" date="2021" name="G3 (Bethesda)">
        <title>Aegilops tauschii genome assembly Aet v5.0 features greater sequence contiguity and improved annotation.</title>
        <authorList>
            <person name="Wang L."/>
            <person name="Zhu T."/>
            <person name="Rodriguez J.C."/>
            <person name="Deal K.R."/>
            <person name="Dubcovsky J."/>
            <person name="McGuire P.E."/>
            <person name="Lux T."/>
            <person name="Spannagl M."/>
            <person name="Mayer K.F.X."/>
            <person name="Baldrich P."/>
            <person name="Meyers B.C."/>
            <person name="Huo N."/>
            <person name="Gu Y.Q."/>
            <person name="Zhou H."/>
            <person name="Devos K.M."/>
            <person name="Bennetzen J.L."/>
            <person name="Unver T."/>
            <person name="Budak H."/>
            <person name="Gulick P.J."/>
            <person name="Galiba G."/>
            <person name="Kalapos B."/>
            <person name="Nelson D.R."/>
            <person name="Li P."/>
            <person name="You F.M."/>
            <person name="Luo M.C."/>
            <person name="Dvorak J."/>
        </authorList>
    </citation>
    <scope>NUCLEOTIDE SEQUENCE [LARGE SCALE GENOMIC DNA]</scope>
    <source>
        <strain evidence="2">cv. AL8/78</strain>
    </source>
</reference>
<evidence type="ECO:0000256" key="1">
    <source>
        <dbReference type="SAM" id="MobiDB-lite"/>
    </source>
</evidence>
<keyword evidence="3" id="KW-1185">Reference proteome</keyword>
<name>A0A452ZFW5_AEGTS</name>
<proteinExistence type="predicted"/>
<feature type="compositionally biased region" description="Basic and acidic residues" evidence="1">
    <location>
        <begin position="21"/>
        <end position="39"/>
    </location>
</feature>
<dbReference type="GO" id="GO:0005777">
    <property type="term" value="C:peroxisome"/>
    <property type="evidence" value="ECO:0007669"/>
    <property type="project" value="InterPro"/>
</dbReference>
<reference evidence="2" key="4">
    <citation type="submission" date="2019-03" db="UniProtKB">
        <authorList>
            <consortium name="EnsemblPlants"/>
        </authorList>
    </citation>
    <scope>IDENTIFICATION</scope>
</reference>
<reference evidence="3" key="1">
    <citation type="journal article" date="2014" name="Science">
        <title>Ancient hybridizations among the ancestral genomes of bread wheat.</title>
        <authorList>
            <consortium name="International Wheat Genome Sequencing Consortium,"/>
            <person name="Marcussen T."/>
            <person name="Sandve S.R."/>
            <person name="Heier L."/>
            <person name="Spannagl M."/>
            <person name="Pfeifer M."/>
            <person name="Jakobsen K.S."/>
            <person name="Wulff B.B."/>
            <person name="Steuernagel B."/>
            <person name="Mayer K.F."/>
            <person name="Olsen O.A."/>
        </authorList>
    </citation>
    <scope>NUCLEOTIDE SEQUENCE [LARGE SCALE GENOMIC DNA]</scope>
    <source>
        <strain evidence="3">cv. AL8/78</strain>
    </source>
</reference>
<dbReference type="GO" id="GO:0004252">
    <property type="term" value="F:serine-type endopeptidase activity"/>
    <property type="evidence" value="ECO:0007669"/>
    <property type="project" value="InterPro"/>
</dbReference>
<evidence type="ECO:0000313" key="3">
    <source>
        <dbReference type="Proteomes" id="UP000015105"/>
    </source>
</evidence>
<feature type="region of interest" description="Disordered" evidence="1">
    <location>
        <begin position="1"/>
        <end position="39"/>
    </location>
</feature>
<dbReference type="Gramene" id="AET1Gv20751400.23">
    <property type="protein sequence ID" value="AET1Gv20751400.23"/>
    <property type="gene ID" value="AET1Gv20751400"/>
</dbReference>
<dbReference type="PANTHER" id="PTHR21004:SF0">
    <property type="entry name" value="PEROXISOMAL LEADER PEPTIDE-PROCESSING PROTEASE"/>
    <property type="match status" value="1"/>
</dbReference>
<dbReference type="AlphaFoldDB" id="A0A452ZFW5"/>
<dbReference type="GO" id="GO:0016485">
    <property type="term" value="P:protein processing"/>
    <property type="evidence" value="ECO:0007669"/>
    <property type="project" value="InterPro"/>
</dbReference>
<dbReference type="PANTHER" id="PTHR21004">
    <property type="entry name" value="SERINE PROTEASE-RELATED"/>
    <property type="match status" value="1"/>
</dbReference>
<reference evidence="2" key="3">
    <citation type="journal article" date="2017" name="Nature">
        <title>Genome sequence of the progenitor of the wheat D genome Aegilops tauschii.</title>
        <authorList>
            <person name="Luo M.C."/>
            <person name="Gu Y.Q."/>
            <person name="Puiu D."/>
            <person name="Wang H."/>
            <person name="Twardziok S.O."/>
            <person name="Deal K.R."/>
            <person name="Huo N."/>
            <person name="Zhu T."/>
            <person name="Wang L."/>
            <person name="Wang Y."/>
            <person name="McGuire P.E."/>
            <person name="Liu S."/>
            <person name="Long H."/>
            <person name="Ramasamy R.K."/>
            <person name="Rodriguez J.C."/>
            <person name="Van S.L."/>
            <person name="Yuan L."/>
            <person name="Wang Z."/>
            <person name="Xia Z."/>
            <person name="Xiao L."/>
            <person name="Anderson O.D."/>
            <person name="Ouyang S."/>
            <person name="Liang Y."/>
            <person name="Zimin A.V."/>
            <person name="Pertea G."/>
            <person name="Qi P."/>
            <person name="Bennetzen J.L."/>
            <person name="Dai X."/>
            <person name="Dawson M.W."/>
            <person name="Muller H.G."/>
            <person name="Kugler K."/>
            <person name="Rivarola-Duarte L."/>
            <person name="Spannagl M."/>
            <person name="Mayer K.F.X."/>
            <person name="Lu F.H."/>
            <person name="Bevan M.W."/>
            <person name="Leroy P."/>
            <person name="Li P."/>
            <person name="You F.M."/>
            <person name="Sun Q."/>
            <person name="Liu Z."/>
            <person name="Lyons E."/>
            <person name="Wicker T."/>
            <person name="Salzberg S.L."/>
            <person name="Devos K.M."/>
            <person name="Dvorak J."/>
        </authorList>
    </citation>
    <scope>NUCLEOTIDE SEQUENCE [LARGE SCALE GENOMIC DNA]</scope>
    <source>
        <strain evidence="2">cv. AL8/78</strain>
    </source>
</reference>
<accession>A0A452ZFW5</accession>
<organism evidence="2 3">
    <name type="scientific">Aegilops tauschii subsp. strangulata</name>
    <name type="common">Goatgrass</name>
    <dbReference type="NCBI Taxonomy" id="200361"/>
    <lineage>
        <taxon>Eukaryota</taxon>
        <taxon>Viridiplantae</taxon>
        <taxon>Streptophyta</taxon>
        <taxon>Embryophyta</taxon>
        <taxon>Tracheophyta</taxon>
        <taxon>Spermatophyta</taxon>
        <taxon>Magnoliopsida</taxon>
        <taxon>Liliopsida</taxon>
        <taxon>Poales</taxon>
        <taxon>Poaceae</taxon>
        <taxon>BOP clade</taxon>
        <taxon>Pooideae</taxon>
        <taxon>Triticodae</taxon>
        <taxon>Triticeae</taxon>
        <taxon>Triticinae</taxon>
        <taxon>Aegilops</taxon>
    </lineage>
</organism>
<dbReference type="Proteomes" id="UP000015105">
    <property type="component" value="Chromosome 1D"/>
</dbReference>
<feature type="compositionally biased region" description="Basic residues" evidence="1">
    <location>
        <begin position="1"/>
        <end position="20"/>
    </location>
</feature>